<reference evidence="2 3" key="1">
    <citation type="submission" date="2022-04" db="EMBL/GenBank/DDBJ databases">
        <title>Genome draft of Actinomadura sp. ATCC 31491.</title>
        <authorList>
            <person name="Shi X."/>
            <person name="Du Y."/>
        </authorList>
    </citation>
    <scope>NUCLEOTIDE SEQUENCE [LARGE SCALE GENOMIC DNA]</scope>
    <source>
        <strain evidence="2 3">ATCC 31491</strain>
    </source>
</reference>
<name>A0ABT0G3D3_9ACTN</name>
<dbReference type="RefSeq" id="WP_242376308.1">
    <property type="nucleotide sequence ID" value="NZ_JAKRKC020000002.1"/>
</dbReference>
<protein>
    <submittedName>
        <fullName evidence="2">DUF1918 domain-containing protein</fullName>
    </submittedName>
</protein>
<dbReference type="SUPFAM" id="SSF50118">
    <property type="entry name" value="Cell growth inhibitor/plasmid maintenance toxic component"/>
    <property type="match status" value="1"/>
</dbReference>
<keyword evidence="3" id="KW-1185">Reference proteome</keyword>
<feature type="domain" description="DUF1918" evidence="1">
    <location>
        <begin position="1"/>
        <end position="57"/>
    </location>
</feature>
<comment type="caution">
    <text evidence="2">The sequence shown here is derived from an EMBL/GenBank/DDBJ whole genome shotgun (WGS) entry which is preliminary data.</text>
</comment>
<sequence>MQANVGDILLVHGNVVGQADRKAVIVEVRGADGAPPYVVRFDDGHTQFVYPGPDAVVLPGEASG</sequence>
<dbReference type="Proteomes" id="UP001317259">
    <property type="component" value="Unassembled WGS sequence"/>
</dbReference>
<evidence type="ECO:0000313" key="3">
    <source>
        <dbReference type="Proteomes" id="UP001317259"/>
    </source>
</evidence>
<dbReference type="InterPro" id="IPR015035">
    <property type="entry name" value="DUF1918"/>
</dbReference>
<accession>A0ABT0G3D3</accession>
<gene>
    <name evidence="2" type="ORF">MF672_035730</name>
</gene>
<dbReference type="Pfam" id="PF08940">
    <property type="entry name" value="DUF1918"/>
    <property type="match status" value="1"/>
</dbReference>
<dbReference type="Gene3D" id="2.30.30.440">
    <property type="entry name" value="Domain of unknown function DUF1918"/>
    <property type="match status" value="1"/>
</dbReference>
<organism evidence="2 3">
    <name type="scientific">Actinomadura luzonensis</name>
    <dbReference type="NCBI Taxonomy" id="2805427"/>
    <lineage>
        <taxon>Bacteria</taxon>
        <taxon>Bacillati</taxon>
        <taxon>Actinomycetota</taxon>
        <taxon>Actinomycetes</taxon>
        <taxon>Streptosporangiales</taxon>
        <taxon>Thermomonosporaceae</taxon>
        <taxon>Actinomadura</taxon>
    </lineage>
</organism>
<evidence type="ECO:0000313" key="2">
    <source>
        <dbReference type="EMBL" id="MCK2219109.1"/>
    </source>
</evidence>
<dbReference type="EMBL" id="JAKRKC020000002">
    <property type="protein sequence ID" value="MCK2219109.1"/>
    <property type="molecule type" value="Genomic_DNA"/>
</dbReference>
<proteinExistence type="predicted"/>
<evidence type="ECO:0000259" key="1">
    <source>
        <dbReference type="Pfam" id="PF08940"/>
    </source>
</evidence>